<feature type="domain" description="Peptidase S8/S53" evidence="14">
    <location>
        <begin position="59"/>
        <end position="325"/>
    </location>
</feature>
<evidence type="ECO:0000259" key="14">
    <source>
        <dbReference type="Pfam" id="PF00082"/>
    </source>
</evidence>
<evidence type="ECO:0000256" key="2">
    <source>
        <dbReference type="ARBA" id="ARBA00011073"/>
    </source>
</evidence>
<feature type="region of interest" description="Disordered" evidence="11">
    <location>
        <begin position="353"/>
        <end position="391"/>
    </location>
</feature>
<keyword evidence="3" id="KW-1003">Cell membrane</keyword>
<comment type="similarity">
    <text evidence="2 10">Belongs to the peptidase S8 family.</text>
</comment>
<dbReference type="PANTHER" id="PTHR43806:SF11">
    <property type="entry name" value="CEREVISIN-RELATED"/>
    <property type="match status" value="1"/>
</dbReference>
<feature type="chain" id="PRO_5046258986" evidence="13">
    <location>
        <begin position="36"/>
        <end position="470"/>
    </location>
</feature>
<dbReference type="PANTHER" id="PTHR43806">
    <property type="entry name" value="PEPTIDASE S8"/>
    <property type="match status" value="1"/>
</dbReference>
<comment type="caution">
    <text evidence="15">The sequence shown here is derived from an EMBL/GenBank/DDBJ whole genome shotgun (WGS) entry which is preliminary data.</text>
</comment>
<feature type="compositionally biased region" description="Low complexity" evidence="11">
    <location>
        <begin position="353"/>
        <end position="370"/>
    </location>
</feature>
<dbReference type="EMBL" id="BAAATK010000053">
    <property type="protein sequence ID" value="GAA2455723.1"/>
    <property type="molecule type" value="Genomic_DNA"/>
</dbReference>
<dbReference type="PRINTS" id="PR00723">
    <property type="entry name" value="SUBTILISIN"/>
</dbReference>
<name>A0ABN3KCK1_9ACTN</name>
<dbReference type="SUPFAM" id="SSF52743">
    <property type="entry name" value="Subtilisin-like"/>
    <property type="match status" value="1"/>
</dbReference>
<dbReference type="NCBIfam" id="TIGR03921">
    <property type="entry name" value="T7SS_mycosin"/>
    <property type="match status" value="1"/>
</dbReference>
<evidence type="ECO:0000256" key="8">
    <source>
        <dbReference type="ARBA" id="ARBA00022989"/>
    </source>
</evidence>
<gene>
    <name evidence="15" type="primary">mycP_2</name>
    <name evidence="15" type="ORF">GCM10010421_56170</name>
</gene>
<feature type="compositionally biased region" description="Low complexity" evidence="11">
    <location>
        <begin position="437"/>
        <end position="460"/>
    </location>
</feature>
<keyword evidence="8 12" id="KW-1133">Transmembrane helix</keyword>
<feature type="active site" description="Charge relay system" evidence="10">
    <location>
        <position position="68"/>
    </location>
</feature>
<accession>A0ABN3KCK1</accession>
<dbReference type="InterPro" id="IPR015500">
    <property type="entry name" value="Peptidase_S8_subtilisin-rel"/>
</dbReference>
<feature type="signal peptide" evidence="13">
    <location>
        <begin position="1"/>
        <end position="35"/>
    </location>
</feature>
<dbReference type="GO" id="GO:0006508">
    <property type="term" value="P:proteolysis"/>
    <property type="evidence" value="ECO:0007669"/>
    <property type="project" value="UniProtKB-KW"/>
</dbReference>
<dbReference type="InterPro" id="IPR000209">
    <property type="entry name" value="Peptidase_S8/S53_dom"/>
</dbReference>
<evidence type="ECO:0000256" key="6">
    <source>
        <dbReference type="ARBA" id="ARBA00022801"/>
    </source>
</evidence>
<evidence type="ECO:0000256" key="9">
    <source>
        <dbReference type="ARBA" id="ARBA00023136"/>
    </source>
</evidence>
<feature type="compositionally biased region" description="Pro residues" evidence="11">
    <location>
        <begin position="427"/>
        <end position="436"/>
    </location>
</feature>
<evidence type="ECO:0000256" key="7">
    <source>
        <dbReference type="ARBA" id="ARBA00022825"/>
    </source>
</evidence>
<evidence type="ECO:0000256" key="11">
    <source>
        <dbReference type="SAM" id="MobiDB-lite"/>
    </source>
</evidence>
<keyword evidence="5 12" id="KW-0812">Transmembrane</keyword>
<feature type="active site" description="Charge relay system" evidence="10">
    <location>
        <position position="102"/>
    </location>
</feature>
<evidence type="ECO:0000256" key="5">
    <source>
        <dbReference type="ARBA" id="ARBA00022692"/>
    </source>
</evidence>
<dbReference type="Gene3D" id="3.40.50.200">
    <property type="entry name" value="Peptidase S8/S53 domain"/>
    <property type="match status" value="1"/>
</dbReference>
<sequence length="470" mass="48449">MRTSGSGKRTLRSLSAVSAALGLLLVGVAATPAHAESVRARQWHLDAMQANEMWKVSTGRGVTVAVIDSGVDRSLTDLKGQVLDGKDFSNQRGNEHTDLAGHGTSIAALIAATGARGSVSGSWGLAPGAKILPIRMRYGTEGYGRVDTGAEYARVLSQAIRYAADSEAQIINISMGASNAPGRKNVSTPELAAAVTYAIDKGKLIFAAVGNSGDRSNLPEYPASTPGVVGVGAITEKIERASFSQHGAEVDVTAPGDNMVHACLGGTQVCETEGTSDATAIASASAALIWSKHPDWTNHQILRVLINTMKGNEESWTRNDDFGYGIVRPRVALQNPGDPGPADEYPLPDLAAAATSAAPSPTASSTAGSAGDEKADKKASAAASPGESDDSQAPLWIGLGIAAAAALGAAVAIPVFRSRRRRSVPTPAAPPLPPTYSPYSPSQQYPSYGQPHSPVTGTPPEGTPRPGQHP</sequence>
<keyword evidence="7 10" id="KW-0720">Serine protease</keyword>
<evidence type="ECO:0000256" key="10">
    <source>
        <dbReference type="PROSITE-ProRule" id="PRU01240"/>
    </source>
</evidence>
<evidence type="ECO:0000256" key="12">
    <source>
        <dbReference type="SAM" id="Phobius"/>
    </source>
</evidence>
<evidence type="ECO:0000256" key="4">
    <source>
        <dbReference type="ARBA" id="ARBA00022670"/>
    </source>
</evidence>
<protein>
    <submittedName>
        <fullName evidence="15">Type VII secretion-associated serine protease mycosin</fullName>
    </submittedName>
</protein>
<dbReference type="InterPro" id="IPR036852">
    <property type="entry name" value="Peptidase_S8/S53_dom_sf"/>
</dbReference>
<dbReference type="Proteomes" id="UP001500460">
    <property type="component" value="Unassembled WGS sequence"/>
</dbReference>
<keyword evidence="16" id="KW-1185">Reference proteome</keyword>
<feature type="compositionally biased region" description="Pro residues" evidence="11">
    <location>
        <begin position="461"/>
        <end position="470"/>
    </location>
</feature>
<feature type="active site" description="Charge relay system" evidence="10">
    <location>
        <position position="276"/>
    </location>
</feature>
<dbReference type="GO" id="GO:0008233">
    <property type="term" value="F:peptidase activity"/>
    <property type="evidence" value="ECO:0007669"/>
    <property type="project" value="UniProtKB-KW"/>
</dbReference>
<evidence type="ECO:0000256" key="13">
    <source>
        <dbReference type="SAM" id="SignalP"/>
    </source>
</evidence>
<dbReference type="RefSeq" id="WP_344608411.1">
    <property type="nucleotide sequence ID" value="NZ_BAAATK010000053.1"/>
</dbReference>
<evidence type="ECO:0000256" key="1">
    <source>
        <dbReference type="ARBA" id="ARBA00004162"/>
    </source>
</evidence>
<dbReference type="Pfam" id="PF00082">
    <property type="entry name" value="Peptidase_S8"/>
    <property type="match status" value="1"/>
</dbReference>
<dbReference type="PROSITE" id="PS51892">
    <property type="entry name" value="SUBTILASE"/>
    <property type="match status" value="1"/>
</dbReference>
<evidence type="ECO:0000313" key="16">
    <source>
        <dbReference type="Proteomes" id="UP001500460"/>
    </source>
</evidence>
<evidence type="ECO:0000313" key="15">
    <source>
        <dbReference type="EMBL" id="GAA2455723.1"/>
    </source>
</evidence>
<reference evidence="15 16" key="1">
    <citation type="journal article" date="2019" name="Int. J. Syst. Evol. Microbiol.">
        <title>The Global Catalogue of Microorganisms (GCM) 10K type strain sequencing project: providing services to taxonomists for standard genome sequencing and annotation.</title>
        <authorList>
            <consortium name="The Broad Institute Genomics Platform"/>
            <consortium name="The Broad Institute Genome Sequencing Center for Infectious Disease"/>
            <person name="Wu L."/>
            <person name="Ma J."/>
        </authorList>
    </citation>
    <scope>NUCLEOTIDE SEQUENCE [LARGE SCALE GENOMIC DNA]</scope>
    <source>
        <strain evidence="15 16">JCM 6922</strain>
    </source>
</reference>
<feature type="transmembrane region" description="Helical" evidence="12">
    <location>
        <begin position="395"/>
        <end position="416"/>
    </location>
</feature>
<evidence type="ECO:0000256" key="3">
    <source>
        <dbReference type="ARBA" id="ARBA00022475"/>
    </source>
</evidence>
<dbReference type="InterPro" id="IPR023834">
    <property type="entry name" value="T7SS_pept_S8A_mycosin"/>
</dbReference>
<proteinExistence type="inferred from homology"/>
<keyword evidence="6 10" id="KW-0378">Hydrolase</keyword>
<comment type="subcellular location">
    <subcellularLocation>
        <location evidence="1">Cell membrane</location>
        <topology evidence="1">Single-pass membrane protein</topology>
    </subcellularLocation>
</comment>
<feature type="region of interest" description="Disordered" evidence="11">
    <location>
        <begin position="421"/>
        <end position="470"/>
    </location>
</feature>
<keyword evidence="13" id="KW-0732">Signal</keyword>
<dbReference type="InterPro" id="IPR050131">
    <property type="entry name" value="Peptidase_S8_subtilisin-like"/>
</dbReference>
<keyword evidence="9 12" id="KW-0472">Membrane</keyword>
<keyword evidence="4 10" id="KW-0645">Protease</keyword>
<organism evidence="15 16">
    <name type="scientific">Streptomyces glaucus</name>
    <dbReference type="NCBI Taxonomy" id="284029"/>
    <lineage>
        <taxon>Bacteria</taxon>
        <taxon>Bacillati</taxon>
        <taxon>Actinomycetota</taxon>
        <taxon>Actinomycetes</taxon>
        <taxon>Kitasatosporales</taxon>
        <taxon>Streptomycetaceae</taxon>
        <taxon>Streptomyces</taxon>
    </lineage>
</organism>